<proteinExistence type="predicted"/>
<reference evidence="3 4" key="1">
    <citation type="submission" date="2016-08" db="EMBL/GenBank/DDBJ databases">
        <authorList>
            <consortium name="Pathogen Informatics"/>
        </authorList>
    </citation>
    <scope>NUCLEOTIDE SEQUENCE [LARGE SCALE GENOMIC DNA]</scope>
    <source>
        <strain evidence="3 4">DS</strain>
    </source>
</reference>
<dbReference type="AlphaFoldDB" id="A0A1C6YA95"/>
<evidence type="ECO:0000256" key="2">
    <source>
        <dbReference type="SAM" id="MobiDB-lite"/>
    </source>
</evidence>
<dbReference type="PANTHER" id="PTHR13547">
    <property type="match status" value="1"/>
</dbReference>
<keyword evidence="1" id="KW-0175">Coiled coil</keyword>
<feature type="coiled-coil region" evidence="1">
    <location>
        <begin position="355"/>
        <end position="389"/>
    </location>
</feature>
<accession>A0A1C6YA95</accession>
<sequence length="1003" mass="118703">MLFNIKKNEIKKKKILLLLFLFLIYEQCLFKFVYSFAVSRRSLVLNSLGDNNGAAHVKKKKINENKKLLLDIGNSLKENDVQKSLIHLDNLLNNYEHDKKFSKSMSMLCGNVLNLCSRFNDINSMVKIIESMKEKKIEMLENSYLAICNYYISNNYIYEYLLTINKMIEKNITIRERFYKHILVRIIDLPLDESTYEKRSNSSNNISSNTNETGGKNKIKNIRKINNNNEKDSNNMDKISVKSKRCHLVNNIDYDNFKEYIIKLNKYNINLEEEDKKYILNNYLIIDIFNHMNSNKIKIKLIYVLKLIHYVYENIQHVIKKIDDNYIFNDIKKDSSKNDKEQNTGKIEILKNILMEQVQTILELYKNNYESMNINIKKIQENLDEEEKRSLYYCVNKIVKKIPFIKLTENIKNTYNCKNCDENINTYFLTLKQVIIAIINIILITHLFNYKEIFKIKHFFSILNGDLDTQTASTQNEDTKPSSGNVEKQADDNTNNKTETKGNFQNTGDIKKHFNVGTYTCLLDGANIGYNKQNVENGRFSFLQIEILKEIIKKKKNETPLIILPKIYHYKNSLKHLQGEHENEEDNSSDIFIPNKTIKIKKKNTINQGTNDNKQNDALSYIKRIFNKLDNTDVDIIKKWEKEKCLYICNYNMYDDYYYILGSLAKGNNLFNIYYYIDMLSKHYFICENLNHNIIIDYYSPNDDSTLEYSHREILHVHNNLIYDQNTNIMVLVTDDNIKMESKYISMNEQYYNDKIKKQYRNINSDNSNNYGGSNNSFKQFEKFKKNLNFKDKDEINYEKNIFMETYRYDADTGNHLLMETQYEAKAENQVPEKGGEKSSEKGGEKGSEKNSDKTELHYSNIYIKCVKNSDSTQKPIYIYTNDKMKNHYFNEYTNFILKKWKKKSFVSFYFKQPISLDDLKSQSENGDIDISDIIHNYKLPYINLENSKLYIDDIISYKNKKIYHVKINSPGKTFLSYQNENIPFMHYNSNIVRYLCIDLSKI</sequence>
<dbReference type="Gene3D" id="3.40.50.11980">
    <property type="match status" value="1"/>
</dbReference>
<feature type="compositionally biased region" description="Basic and acidic residues" evidence="2">
    <location>
        <begin position="834"/>
        <end position="853"/>
    </location>
</feature>
<dbReference type="GO" id="GO:0001682">
    <property type="term" value="P:tRNA 5'-leader removal"/>
    <property type="evidence" value="ECO:0007669"/>
    <property type="project" value="TreeGrafter"/>
</dbReference>
<organism evidence="3 4">
    <name type="scientific">Plasmodium chabaudi adami</name>
    <dbReference type="NCBI Taxonomy" id="5826"/>
    <lineage>
        <taxon>Eukaryota</taxon>
        <taxon>Sar</taxon>
        <taxon>Alveolata</taxon>
        <taxon>Apicomplexa</taxon>
        <taxon>Aconoidasida</taxon>
        <taxon>Haemosporida</taxon>
        <taxon>Plasmodiidae</taxon>
        <taxon>Plasmodium</taxon>
        <taxon>Plasmodium (Vinckeia)</taxon>
    </lineage>
</organism>
<evidence type="ECO:0000313" key="4">
    <source>
        <dbReference type="Proteomes" id="UP000507536"/>
    </source>
</evidence>
<evidence type="ECO:0000313" key="3">
    <source>
        <dbReference type="EMBL" id="SCM20214.1"/>
    </source>
</evidence>
<dbReference type="GO" id="GO:0004526">
    <property type="term" value="F:ribonuclease P activity"/>
    <property type="evidence" value="ECO:0007669"/>
    <property type="project" value="TreeGrafter"/>
</dbReference>
<feature type="region of interest" description="Disordered" evidence="2">
    <location>
        <begin position="826"/>
        <end position="853"/>
    </location>
</feature>
<evidence type="ECO:0000256" key="1">
    <source>
        <dbReference type="SAM" id="Coils"/>
    </source>
</evidence>
<name>A0A1C6YA95_PLACE</name>
<feature type="region of interest" description="Disordered" evidence="2">
    <location>
        <begin position="471"/>
        <end position="504"/>
    </location>
</feature>
<dbReference type="Proteomes" id="UP000507536">
    <property type="component" value="Chromosome 8"/>
</dbReference>
<dbReference type="PANTHER" id="PTHR13547:SF1">
    <property type="entry name" value="MITOCHONDRIAL RIBONUCLEASE P CATALYTIC SUBUNIT"/>
    <property type="match status" value="1"/>
</dbReference>
<gene>
    <name evidence="3" type="ORF">PCHDS_000163400</name>
</gene>
<dbReference type="EMBL" id="LT608188">
    <property type="protein sequence ID" value="SCM20214.1"/>
    <property type="molecule type" value="Genomic_DNA"/>
</dbReference>
<evidence type="ECO:0008006" key="5">
    <source>
        <dbReference type="Google" id="ProtNLM"/>
    </source>
</evidence>
<protein>
    <recommendedName>
        <fullName evidence="5">CCAAT-box DNA binding protein subunit B</fullName>
    </recommendedName>
</protein>